<evidence type="ECO:0000313" key="8">
    <source>
        <dbReference type="Proteomes" id="UP000664859"/>
    </source>
</evidence>
<evidence type="ECO:0000256" key="2">
    <source>
        <dbReference type="ARBA" id="ARBA00020987"/>
    </source>
</evidence>
<evidence type="ECO:0000256" key="3">
    <source>
        <dbReference type="ARBA" id="ARBA00022853"/>
    </source>
</evidence>
<dbReference type="Proteomes" id="UP000664859">
    <property type="component" value="Unassembled WGS sequence"/>
</dbReference>
<reference evidence="7" key="1">
    <citation type="submission" date="2021-02" db="EMBL/GenBank/DDBJ databases">
        <title>First Annotated Genome of the Yellow-green Alga Tribonema minus.</title>
        <authorList>
            <person name="Mahan K.M."/>
        </authorList>
    </citation>
    <scope>NUCLEOTIDE SEQUENCE</scope>
    <source>
        <strain evidence="7">UTEX B ZZ1240</strain>
    </source>
</reference>
<keyword evidence="8" id="KW-1185">Reference proteome</keyword>
<dbReference type="Gene3D" id="3.40.50.150">
    <property type="entry name" value="Vaccinia Virus protein VP39"/>
    <property type="match status" value="1"/>
</dbReference>
<organism evidence="7 8">
    <name type="scientific">Tribonema minus</name>
    <dbReference type="NCBI Taxonomy" id="303371"/>
    <lineage>
        <taxon>Eukaryota</taxon>
        <taxon>Sar</taxon>
        <taxon>Stramenopiles</taxon>
        <taxon>Ochrophyta</taxon>
        <taxon>PX clade</taxon>
        <taxon>Xanthophyceae</taxon>
        <taxon>Tribonematales</taxon>
        <taxon>Tribonemataceae</taxon>
        <taxon>Tribonema</taxon>
    </lineage>
</organism>
<dbReference type="EMBL" id="JAFCMP010000053">
    <property type="protein sequence ID" value="KAG5189323.1"/>
    <property type="molecule type" value="Genomic_DNA"/>
</dbReference>
<dbReference type="InterPro" id="IPR025789">
    <property type="entry name" value="DOT1_dom"/>
</dbReference>
<gene>
    <name evidence="7" type="ORF">JKP88DRAFT_252975</name>
</gene>
<dbReference type="GO" id="GO:0051726">
    <property type="term" value="P:regulation of cell cycle"/>
    <property type="evidence" value="ECO:0007669"/>
    <property type="project" value="InterPro"/>
</dbReference>
<dbReference type="InterPro" id="IPR029063">
    <property type="entry name" value="SAM-dependent_MTases_sf"/>
</dbReference>
<name>A0A836CL46_9STRA</name>
<protein>
    <recommendedName>
        <fullName evidence="2">Histone-lysine N-methyltransferase, H3 lysine-79 specific</fullName>
        <ecNumber evidence="1">2.1.1.360</ecNumber>
    </recommendedName>
    <alternativeName>
        <fullName evidence="4">Histone H3-K79 methyltransferase</fullName>
    </alternativeName>
</protein>
<evidence type="ECO:0000259" key="6">
    <source>
        <dbReference type="Pfam" id="PF08123"/>
    </source>
</evidence>
<dbReference type="PANTHER" id="PTHR21451">
    <property type="entry name" value="HISTONE H3 METHYLTRANSFERASE"/>
    <property type="match status" value="1"/>
</dbReference>
<sequence length="287" mass="31498">MCMKMACAPTPWLRNSLHHLTICTCGPVRAELVVNQNEDLLGADLSDAEAALNALKPLIMGRAKRSFEEVISTCSLERAHMLATNDARSMPAGTDIKSLVYGEIDFVSFYEVMQLAAQGHRPRSRRGAKFYDLGSGSGSAIFAACLAVDLRYAIGVELLESVHKSTSVAAAALRAAALYAGAAQVSLEVLQSFTAMAAPYLASPPLVKLYRGDFMAAEFDWTDADLVFAHSTCFEEDLLRRISRRAKRMRPGTSPLLVFILEVWLNVVDFQVWLNGRGHRFCAQHVL</sequence>
<dbReference type="GO" id="GO:0140956">
    <property type="term" value="F:histone H3K79 trimethyltransferase activity"/>
    <property type="evidence" value="ECO:0007669"/>
    <property type="project" value="UniProtKB-EC"/>
</dbReference>
<keyword evidence="3" id="KW-0156">Chromatin regulator</keyword>
<comment type="caution">
    <text evidence="7">The sequence shown here is derived from an EMBL/GenBank/DDBJ whole genome shotgun (WGS) entry which is preliminary data.</text>
</comment>
<evidence type="ECO:0000256" key="5">
    <source>
        <dbReference type="ARBA" id="ARBA00047770"/>
    </source>
</evidence>
<comment type="catalytic activity">
    <reaction evidence="5">
        <text>L-lysyl(79)-[histone H3] + 3 S-adenosyl-L-methionine = N(6),N(6),N(6)-trimethyl-L-lysyl(79)-[histone H3] + 3 S-adenosyl-L-homocysteine + 3 H(+)</text>
        <dbReference type="Rhea" id="RHEA:60328"/>
        <dbReference type="Rhea" id="RHEA-COMP:15549"/>
        <dbReference type="Rhea" id="RHEA-COMP:15552"/>
        <dbReference type="ChEBI" id="CHEBI:15378"/>
        <dbReference type="ChEBI" id="CHEBI:29969"/>
        <dbReference type="ChEBI" id="CHEBI:57856"/>
        <dbReference type="ChEBI" id="CHEBI:59789"/>
        <dbReference type="ChEBI" id="CHEBI:61961"/>
        <dbReference type="EC" id="2.1.1.360"/>
    </reaction>
</comment>
<evidence type="ECO:0000313" key="7">
    <source>
        <dbReference type="EMBL" id="KAG5189323.1"/>
    </source>
</evidence>
<evidence type="ECO:0000256" key="1">
    <source>
        <dbReference type="ARBA" id="ARBA00012190"/>
    </source>
</evidence>
<feature type="domain" description="DOT1" evidence="6">
    <location>
        <begin position="98"/>
        <end position="188"/>
    </location>
</feature>
<proteinExistence type="predicted"/>
<dbReference type="Pfam" id="PF08123">
    <property type="entry name" value="DOT1"/>
    <property type="match status" value="1"/>
</dbReference>
<dbReference type="PANTHER" id="PTHR21451:SF19">
    <property type="entry name" value="ACTIVATED IN BLOCKED UNFOLDED PROTEIN RESPONSE"/>
    <property type="match status" value="1"/>
</dbReference>
<dbReference type="InterPro" id="IPR030445">
    <property type="entry name" value="H3-K79_meTrfase"/>
</dbReference>
<dbReference type="OrthoDB" id="443402at2759"/>
<evidence type="ECO:0000256" key="4">
    <source>
        <dbReference type="ARBA" id="ARBA00029821"/>
    </source>
</evidence>
<dbReference type="AlphaFoldDB" id="A0A836CL46"/>
<dbReference type="SUPFAM" id="SSF53335">
    <property type="entry name" value="S-adenosyl-L-methionine-dependent methyltransferases"/>
    <property type="match status" value="1"/>
</dbReference>
<accession>A0A836CL46</accession>
<dbReference type="EC" id="2.1.1.360" evidence="1"/>